<accession>A0AAE9Y7N7</accession>
<dbReference type="KEGG" id="ima:PO878_00505"/>
<dbReference type="Proteomes" id="UP001216390">
    <property type="component" value="Chromosome"/>
</dbReference>
<keyword evidence="2" id="KW-0812">Transmembrane</keyword>
<keyword evidence="2" id="KW-1133">Transmembrane helix</keyword>
<protein>
    <submittedName>
        <fullName evidence="4">DUF2510 domain-containing protein</fullName>
    </submittedName>
</protein>
<feature type="compositionally biased region" description="Low complexity" evidence="1">
    <location>
        <begin position="1"/>
        <end position="13"/>
    </location>
</feature>
<dbReference type="AlphaFoldDB" id="A0AAE9Y7N7"/>
<dbReference type="EMBL" id="CP116942">
    <property type="protein sequence ID" value="WCO67201.1"/>
    <property type="molecule type" value="Genomic_DNA"/>
</dbReference>
<evidence type="ECO:0000313" key="5">
    <source>
        <dbReference type="Proteomes" id="UP001216390"/>
    </source>
</evidence>
<feature type="transmembrane region" description="Helical" evidence="2">
    <location>
        <begin position="238"/>
        <end position="258"/>
    </location>
</feature>
<dbReference type="InterPro" id="IPR018929">
    <property type="entry name" value="DUF2510"/>
</dbReference>
<feature type="region of interest" description="Disordered" evidence="1">
    <location>
        <begin position="1"/>
        <end position="21"/>
    </location>
</feature>
<evidence type="ECO:0000256" key="1">
    <source>
        <dbReference type="SAM" id="MobiDB-lite"/>
    </source>
</evidence>
<name>A0AAE9Y7N7_9ACTN</name>
<evidence type="ECO:0000313" key="4">
    <source>
        <dbReference type="EMBL" id="WCO67201.1"/>
    </source>
</evidence>
<reference evidence="4" key="1">
    <citation type="submission" date="2023-01" db="EMBL/GenBank/DDBJ databases">
        <title>The diversity of Class Acidimicrobiia in South China Sea sediment environments and the proposal of Iamia marina sp. nov., a novel species of the genus Iamia.</title>
        <authorList>
            <person name="He Y."/>
            <person name="Tian X."/>
        </authorList>
    </citation>
    <scope>NUCLEOTIDE SEQUENCE</scope>
    <source>
        <strain evidence="4">DSM 19957</strain>
    </source>
</reference>
<evidence type="ECO:0000259" key="3">
    <source>
        <dbReference type="Pfam" id="PF10708"/>
    </source>
</evidence>
<organism evidence="4 5">
    <name type="scientific">Iamia majanohamensis</name>
    <dbReference type="NCBI Taxonomy" id="467976"/>
    <lineage>
        <taxon>Bacteria</taxon>
        <taxon>Bacillati</taxon>
        <taxon>Actinomycetota</taxon>
        <taxon>Acidimicrobiia</taxon>
        <taxon>Acidimicrobiales</taxon>
        <taxon>Iamiaceae</taxon>
        <taxon>Iamia</taxon>
    </lineage>
</organism>
<evidence type="ECO:0000256" key="2">
    <source>
        <dbReference type="SAM" id="Phobius"/>
    </source>
</evidence>
<proteinExistence type="predicted"/>
<keyword evidence="2" id="KW-0472">Membrane</keyword>
<gene>
    <name evidence="4" type="ORF">PO878_00505</name>
</gene>
<feature type="domain" description="DUF2510" evidence="3">
    <location>
        <begin position="276"/>
        <end position="301"/>
    </location>
</feature>
<dbReference type="Pfam" id="PF10708">
    <property type="entry name" value="DUF2510"/>
    <property type="match status" value="1"/>
</dbReference>
<dbReference type="RefSeq" id="WP_272736723.1">
    <property type="nucleotide sequence ID" value="NZ_CP116942.1"/>
</dbReference>
<sequence>MLAVPAAAGAQDAPAPPAALGPLLDGEVPGLTATATTDFAGAEDMQVVVEVSNATGAAAPVAVPFGTLLATDEAGDQTVAVGGPVDDPTLAQVATDGGTPTLMVPPGESSHTLVVYCTEADDGAPSEATPLRHLGPAEEPLPTVLRAVAAQEAPTARAQDAVWWVTDDATTPVPADLAPLLADVDTEAFGADPHRVVPDTGYTPRWARAAVLDESFDAGSGSSGGTVGAVGGGAGPGLVVLAWLLGGVAVAVGAVVLASRAGRSGPAPLPAPTRPAGWYPDPWAAGRHRWWDGRSWTGRVHGP</sequence>
<keyword evidence="5" id="KW-1185">Reference proteome</keyword>